<dbReference type="Proteomes" id="UP000004814">
    <property type="component" value="Unassembled WGS sequence"/>
</dbReference>
<organism evidence="2 3">
    <name type="scientific">Burkholderia ambifaria MEX-5</name>
    <dbReference type="NCBI Taxonomy" id="396597"/>
    <lineage>
        <taxon>Bacteria</taxon>
        <taxon>Pseudomonadati</taxon>
        <taxon>Pseudomonadota</taxon>
        <taxon>Betaproteobacteria</taxon>
        <taxon>Burkholderiales</taxon>
        <taxon>Burkholderiaceae</taxon>
        <taxon>Burkholderia</taxon>
        <taxon>Burkholderia cepacia complex</taxon>
    </lineage>
</organism>
<comment type="caution">
    <text evidence="2">The sequence shown here is derived from an EMBL/GenBank/DDBJ whole genome shotgun (WGS) entry which is preliminary data.</text>
</comment>
<sequence>MPIVAPAGQDVSTLRATLSNPPVLNDVPQEPHLLMLDANPAIMAASDHYRRLIERSLDERGTIVMRGPQEALAILKPRHVRIWPNATTVVVTSRMGTRVDAIKDEDDRNTEQIARIAAAHVARASAAEASLSQRGADRKRSPRAAGTGDFTKTVEFAIRPASPVETCTAFGNRLAASAFERPLNADEQRALSREVGRWCQSGTLSSYTGTMMPSPVPNWKNADKARLNLLTEWALVRSEDALAPANSKFYFWVKTIGEGAGTGFTRALHDTATFTNNVMYGLADATIHTGWGRTYLRDPRSWTYPTGSEYWPHRDPELFGCDFGDRGSVCPASANVVRLFPSDTFNNQMTTASATALQFGGTVGVTGTASATPSAQVSVLLNLNRTDTTTRTATINLTHAQTSAAKHYSRTTRWRPDVPAVWDYLAARRITGLFGTATPTASTLNPEYDLLWQIPLHANRGKSMLFTIIYEAGWNHCFREDCATQRQPPDPTIPPQTRGYWSDSVVVDLSS</sequence>
<name>B1TEJ2_9BURK</name>
<dbReference type="AlphaFoldDB" id="B1TEJ2"/>
<evidence type="ECO:0000313" key="3">
    <source>
        <dbReference type="Proteomes" id="UP000004814"/>
    </source>
</evidence>
<dbReference type="EMBL" id="ABLK01000343">
    <property type="protein sequence ID" value="EDT38018.1"/>
    <property type="molecule type" value="Genomic_DNA"/>
</dbReference>
<gene>
    <name evidence="2" type="ORF">BamMEX5DRAFT_6208</name>
</gene>
<evidence type="ECO:0000313" key="2">
    <source>
        <dbReference type="EMBL" id="EDT38018.1"/>
    </source>
</evidence>
<accession>B1TEJ2</accession>
<evidence type="ECO:0000256" key="1">
    <source>
        <dbReference type="SAM" id="MobiDB-lite"/>
    </source>
</evidence>
<proteinExistence type="predicted"/>
<feature type="region of interest" description="Disordered" evidence="1">
    <location>
        <begin position="128"/>
        <end position="147"/>
    </location>
</feature>
<protein>
    <submittedName>
        <fullName evidence="2">Uncharacterized protein</fullName>
    </submittedName>
</protein>
<reference evidence="2 3" key="1">
    <citation type="submission" date="2008-03" db="EMBL/GenBank/DDBJ databases">
        <title>Sequencing of the draft genome and assembly of Burkholderia ambifaria MEX-5.</title>
        <authorList>
            <consortium name="US DOE Joint Genome Institute (JGI-PGF)"/>
            <person name="Copeland A."/>
            <person name="Lucas S."/>
            <person name="Lapidus A."/>
            <person name="Glavina del Rio T."/>
            <person name="Dalin E."/>
            <person name="Tice H."/>
            <person name="Bruce D."/>
            <person name="Goodwin L."/>
            <person name="Pitluck S."/>
            <person name="Larimer F."/>
            <person name="Land M.L."/>
            <person name="Hauser L."/>
            <person name="Tiedje J."/>
            <person name="Richardson P."/>
        </authorList>
    </citation>
    <scope>NUCLEOTIDE SEQUENCE [LARGE SCALE GENOMIC DNA]</scope>
    <source>
        <strain evidence="2 3">MEX-5</strain>
    </source>
</reference>
<dbReference type="PATRIC" id="fig|396597.7.peg.1274"/>